<gene>
    <name evidence="1" type="ORF">GDO54_009107</name>
</gene>
<proteinExistence type="predicted"/>
<keyword evidence="2" id="KW-1185">Reference proteome</keyword>
<dbReference type="EMBL" id="DYDO01000003">
    <property type="protein sequence ID" value="DBA28811.1"/>
    <property type="molecule type" value="Genomic_DNA"/>
</dbReference>
<organism evidence="1 2">
    <name type="scientific">Pyxicephalus adspersus</name>
    <name type="common">African bullfrog</name>
    <dbReference type="NCBI Taxonomy" id="30357"/>
    <lineage>
        <taxon>Eukaryota</taxon>
        <taxon>Metazoa</taxon>
        <taxon>Chordata</taxon>
        <taxon>Craniata</taxon>
        <taxon>Vertebrata</taxon>
        <taxon>Euteleostomi</taxon>
        <taxon>Amphibia</taxon>
        <taxon>Batrachia</taxon>
        <taxon>Anura</taxon>
        <taxon>Neobatrachia</taxon>
        <taxon>Ranoidea</taxon>
        <taxon>Pyxicephalidae</taxon>
        <taxon>Pyxicephalinae</taxon>
        <taxon>Pyxicephalus</taxon>
    </lineage>
</organism>
<dbReference type="Proteomes" id="UP001181693">
    <property type="component" value="Unassembled WGS sequence"/>
</dbReference>
<evidence type="ECO:0000313" key="2">
    <source>
        <dbReference type="Proteomes" id="UP001181693"/>
    </source>
</evidence>
<protein>
    <submittedName>
        <fullName evidence="1">Uncharacterized protein</fullName>
    </submittedName>
</protein>
<reference evidence="1" key="1">
    <citation type="thesis" date="2020" institute="ProQuest LLC" country="789 East Eisenhower Parkway, Ann Arbor, MI, USA">
        <title>Comparative Genomics and Chromosome Evolution.</title>
        <authorList>
            <person name="Mudd A.B."/>
        </authorList>
    </citation>
    <scope>NUCLEOTIDE SEQUENCE</scope>
    <source>
        <strain evidence="1">1538</strain>
        <tissue evidence="1">Blood</tissue>
    </source>
</reference>
<name>A0AAV3AHS2_PYXAD</name>
<comment type="caution">
    <text evidence="1">The sequence shown here is derived from an EMBL/GenBank/DDBJ whole genome shotgun (WGS) entry which is preliminary data.</text>
</comment>
<dbReference type="AlphaFoldDB" id="A0AAV3AHS2"/>
<accession>A0AAV3AHS2</accession>
<evidence type="ECO:0000313" key="1">
    <source>
        <dbReference type="EMBL" id="DBA28811.1"/>
    </source>
</evidence>
<sequence>MPDPLGKAICTGVLFLCFFKNSDHNGTQTQKEKLVCMCSYYSSNLIKTSALDQIFRVNTHTFFGALVFKLHGFMDYMDSFSSHIW</sequence>